<comment type="caution">
    <text evidence="17">The sequence shown here is derived from an EMBL/GenBank/DDBJ whole genome shotgun (WGS) entry which is preliminary data.</text>
</comment>
<dbReference type="InterPro" id="IPR010054">
    <property type="entry name" value="Type2_sec_GspG"/>
</dbReference>
<dbReference type="PANTHER" id="PTHR30093:SF44">
    <property type="entry name" value="TYPE II SECRETION SYSTEM CORE PROTEIN G"/>
    <property type="match status" value="1"/>
</dbReference>
<keyword evidence="6" id="KW-1003">Cell membrane</keyword>
<evidence type="ECO:0000313" key="17">
    <source>
        <dbReference type="EMBL" id="TDY61634.1"/>
    </source>
</evidence>
<evidence type="ECO:0000256" key="14">
    <source>
        <dbReference type="SAM" id="MobiDB-lite"/>
    </source>
</evidence>
<evidence type="ECO:0000256" key="7">
    <source>
        <dbReference type="ARBA" id="ARBA00022481"/>
    </source>
</evidence>
<protein>
    <recommendedName>
        <fullName evidence="5">Type II secretion system core protein G</fullName>
    </recommendedName>
</protein>
<evidence type="ECO:0000256" key="9">
    <source>
        <dbReference type="ARBA" id="ARBA00022692"/>
    </source>
</evidence>
<dbReference type="OrthoDB" id="9795612at2"/>
<dbReference type="InterPro" id="IPR045584">
    <property type="entry name" value="Pilin-like"/>
</dbReference>
<keyword evidence="18" id="KW-1185">Reference proteome</keyword>
<feature type="domain" description="Type II secretion system protein GspG C-terminal" evidence="16">
    <location>
        <begin position="33"/>
        <end position="142"/>
    </location>
</feature>
<dbReference type="Gene3D" id="3.30.700.10">
    <property type="entry name" value="Glycoprotein, Type 4 Pilin"/>
    <property type="match status" value="1"/>
</dbReference>
<dbReference type="InterPro" id="IPR000983">
    <property type="entry name" value="Bac_GSPG_pilin"/>
</dbReference>
<evidence type="ECO:0000259" key="16">
    <source>
        <dbReference type="Pfam" id="PF08334"/>
    </source>
</evidence>
<dbReference type="GO" id="GO:0009279">
    <property type="term" value="C:cell outer membrane"/>
    <property type="evidence" value="ECO:0007669"/>
    <property type="project" value="UniProtKB-SubCell"/>
</dbReference>
<evidence type="ECO:0000256" key="8">
    <source>
        <dbReference type="ARBA" id="ARBA00022519"/>
    </source>
</evidence>
<keyword evidence="7" id="KW-0488">Methylation</keyword>
<dbReference type="InterPro" id="IPR012902">
    <property type="entry name" value="N_methyl_site"/>
</dbReference>
<evidence type="ECO:0000256" key="5">
    <source>
        <dbReference type="ARBA" id="ARBA00020042"/>
    </source>
</evidence>
<evidence type="ECO:0000256" key="15">
    <source>
        <dbReference type="SAM" id="Phobius"/>
    </source>
</evidence>
<gene>
    <name evidence="17" type="ORF">C8D99_10546</name>
</gene>
<dbReference type="Proteomes" id="UP000295066">
    <property type="component" value="Unassembled WGS sequence"/>
</dbReference>
<proteinExistence type="inferred from homology"/>
<evidence type="ECO:0000256" key="2">
    <source>
        <dbReference type="ARBA" id="ARBA00004377"/>
    </source>
</evidence>
<comment type="similarity">
    <text evidence="4">Belongs to the GSP G family.</text>
</comment>
<keyword evidence="13" id="KW-0998">Cell outer membrane</keyword>
<dbReference type="GO" id="GO:0005886">
    <property type="term" value="C:plasma membrane"/>
    <property type="evidence" value="ECO:0007669"/>
    <property type="project" value="UniProtKB-SubCell"/>
</dbReference>
<dbReference type="PROSITE" id="PS00409">
    <property type="entry name" value="PROKAR_NTER_METHYL"/>
    <property type="match status" value="1"/>
</dbReference>
<dbReference type="Pfam" id="PF08334">
    <property type="entry name" value="T2SSG"/>
    <property type="match status" value="1"/>
</dbReference>
<keyword evidence="12 15" id="KW-0472">Membrane</keyword>
<evidence type="ECO:0000256" key="12">
    <source>
        <dbReference type="ARBA" id="ARBA00023136"/>
    </source>
</evidence>
<dbReference type="NCBIfam" id="TIGR02532">
    <property type="entry name" value="IV_pilin_GFxxxE"/>
    <property type="match status" value="1"/>
</dbReference>
<evidence type="ECO:0000256" key="4">
    <source>
        <dbReference type="ARBA" id="ARBA00009984"/>
    </source>
</evidence>
<dbReference type="AlphaFoldDB" id="A0A4R8M8T3"/>
<comment type="subcellular location">
    <subcellularLocation>
        <location evidence="2">Cell inner membrane</location>
        <topology evidence="2">Single-pass membrane protein</topology>
    </subcellularLocation>
    <subcellularLocation>
        <location evidence="1">Cell outer membrane</location>
        <topology evidence="1">Single-pass membrane protein</topology>
    </subcellularLocation>
    <subcellularLocation>
        <location evidence="3">Periplasm</location>
    </subcellularLocation>
</comment>
<keyword evidence="9 15" id="KW-0812">Transmembrane</keyword>
<dbReference type="GO" id="GO:0015628">
    <property type="term" value="P:protein secretion by the type II secretion system"/>
    <property type="evidence" value="ECO:0007669"/>
    <property type="project" value="InterPro"/>
</dbReference>
<evidence type="ECO:0000313" key="18">
    <source>
        <dbReference type="Proteomes" id="UP000295066"/>
    </source>
</evidence>
<evidence type="ECO:0000256" key="10">
    <source>
        <dbReference type="ARBA" id="ARBA00022764"/>
    </source>
</evidence>
<dbReference type="NCBIfam" id="TIGR01710">
    <property type="entry name" value="typeII_sec_gspG"/>
    <property type="match status" value="1"/>
</dbReference>
<keyword evidence="10" id="KW-0574">Periplasm</keyword>
<dbReference type="EMBL" id="SORI01000005">
    <property type="protein sequence ID" value="TDY61634.1"/>
    <property type="molecule type" value="Genomic_DNA"/>
</dbReference>
<feature type="transmembrane region" description="Helical" evidence="15">
    <location>
        <begin position="12"/>
        <end position="31"/>
    </location>
</feature>
<evidence type="ECO:0000256" key="1">
    <source>
        <dbReference type="ARBA" id="ARBA00004203"/>
    </source>
</evidence>
<dbReference type="RefSeq" id="WP_133957088.1">
    <property type="nucleotide sequence ID" value="NZ_SORI01000005.1"/>
</dbReference>
<organism evidence="17 18">
    <name type="scientific">Aminivibrio pyruvatiphilus</name>
    <dbReference type="NCBI Taxonomy" id="1005740"/>
    <lineage>
        <taxon>Bacteria</taxon>
        <taxon>Thermotogati</taxon>
        <taxon>Synergistota</taxon>
        <taxon>Synergistia</taxon>
        <taxon>Synergistales</taxon>
        <taxon>Aminobacteriaceae</taxon>
        <taxon>Aminivibrio</taxon>
    </lineage>
</organism>
<sequence>MKERQLKRKGFTLVEVLVVVVILGLLAALVVPRVVGRGEDAKRTAAAVQIREIEQALEMYRLDSSLYPSTAQGLEALVTKPSIPPEPRKYREGGYLRKLPADPWGSPFVYRRPGDHGEYDLFSLGADGEEGGDGPGKDITNWE</sequence>
<dbReference type="GO" id="GO:0042597">
    <property type="term" value="C:periplasmic space"/>
    <property type="evidence" value="ECO:0007669"/>
    <property type="project" value="UniProtKB-SubCell"/>
</dbReference>
<dbReference type="SUPFAM" id="SSF54523">
    <property type="entry name" value="Pili subunits"/>
    <property type="match status" value="1"/>
</dbReference>
<evidence type="ECO:0000256" key="13">
    <source>
        <dbReference type="ARBA" id="ARBA00023237"/>
    </source>
</evidence>
<dbReference type="PANTHER" id="PTHR30093">
    <property type="entry name" value="GENERAL SECRETION PATHWAY PROTEIN G"/>
    <property type="match status" value="1"/>
</dbReference>
<name>A0A4R8M8T3_9BACT</name>
<dbReference type="GO" id="GO:0015627">
    <property type="term" value="C:type II protein secretion system complex"/>
    <property type="evidence" value="ECO:0007669"/>
    <property type="project" value="InterPro"/>
</dbReference>
<reference evidence="17 18" key="1">
    <citation type="submission" date="2019-03" db="EMBL/GenBank/DDBJ databases">
        <title>Genomic Encyclopedia of Type Strains, Phase IV (KMG-IV): sequencing the most valuable type-strain genomes for metagenomic binning, comparative biology and taxonomic classification.</title>
        <authorList>
            <person name="Goeker M."/>
        </authorList>
    </citation>
    <scope>NUCLEOTIDE SEQUENCE [LARGE SCALE GENOMIC DNA]</scope>
    <source>
        <strain evidence="17 18">DSM 25964</strain>
    </source>
</reference>
<feature type="region of interest" description="Disordered" evidence="14">
    <location>
        <begin position="120"/>
        <end position="143"/>
    </location>
</feature>
<keyword evidence="11 15" id="KW-1133">Transmembrane helix</keyword>
<dbReference type="Pfam" id="PF07963">
    <property type="entry name" value="N_methyl"/>
    <property type="match status" value="1"/>
</dbReference>
<accession>A0A4R8M8T3</accession>
<dbReference type="InterPro" id="IPR013545">
    <property type="entry name" value="T2SS_protein-GspG_C"/>
</dbReference>
<evidence type="ECO:0000256" key="3">
    <source>
        <dbReference type="ARBA" id="ARBA00004418"/>
    </source>
</evidence>
<evidence type="ECO:0000256" key="11">
    <source>
        <dbReference type="ARBA" id="ARBA00022989"/>
    </source>
</evidence>
<dbReference type="PRINTS" id="PR00813">
    <property type="entry name" value="BCTERIALGSPG"/>
</dbReference>
<evidence type="ECO:0000256" key="6">
    <source>
        <dbReference type="ARBA" id="ARBA00022475"/>
    </source>
</evidence>
<keyword evidence="8" id="KW-0997">Cell inner membrane</keyword>